<evidence type="ECO:0000313" key="1">
    <source>
        <dbReference type="EMBL" id="KAL3274161.1"/>
    </source>
</evidence>
<dbReference type="Gene3D" id="2.170.270.10">
    <property type="entry name" value="SET domain"/>
    <property type="match status" value="1"/>
</dbReference>
<dbReference type="Gene3D" id="6.10.140.2220">
    <property type="match status" value="1"/>
</dbReference>
<gene>
    <name evidence="1" type="ORF">HHI36_015575</name>
</gene>
<dbReference type="InterPro" id="IPR053010">
    <property type="entry name" value="SET_SmydA-8"/>
</dbReference>
<dbReference type="PANTHER" id="PTHR46455:SF7">
    <property type="entry name" value="RE12806P"/>
    <property type="match status" value="1"/>
</dbReference>
<dbReference type="EMBL" id="JABFTP020000062">
    <property type="protein sequence ID" value="KAL3274161.1"/>
    <property type="molecule type" value="Genomic_DNA"/>
</dbReference>
<reference evidence="1 2" key="1">
    <citation type="journal article" date="2021" name="BMC Biol.">
        <title>Horizontally acquired antibacterial genes associated with adaptive radiation of ladybird beetles.</title>
        <authorList>
            <person name="Li H.S."/>
            <person name="Tang X.F."/>
            <person name="Huang Y.H."/>
            <person name="Xu Z.Y."/>
            <person name="Chen M.L."/>
            <person name="Du X.Y."/>
            <person name="Qiu B.Y."/>
            <person name="Chen P.T."/>
            <person name="Zhang W."/>
            <person name="Slipinski A."/>
            <person name="Escalona H.E."/>
            <person name="Waterhouse R.M."/>
            <person name="Zwick A."/>
            <person name="Pang H."/>
        </authorList>
    </citation>
    <scope>NUCLEOTIDE SEQUENCE [LARGE SCALE GENOMIC DNA]</scope>
    <source>
        <strain evidence="1">SYSU2018</strain>
    </source>
</reference>
<dbReference type="CDD" id="cd20071">
    <property type="entry name" value="SET_SMYD"/>
    <property type="match status" value="1"/>
</dbReference>
<keyword evidence="2" id="KW-1185">Reference proteome</keyword>
<dbReference type="AlphaFoldDB" id="A0ABD2N612"/>
<comment type="caution">
    <text evidence="1">The sequence shown here is derived from an EMBL/GenBank/DDBJ whole genome shotgun (WGS) entry which is preliminary data.</text>
</comment>
<organism evidence="1 2">
    <name type="scientific">Cryptolaemus montrouzieri</name>
    <dbReference type="NCBI Taxonomy" id="559131"/>
    <lineage>
        <taxon>Eukaryota</taxon>
        <taxon>Metazoa</taxon>
        <taxon>Ecdysozoa</taxon>
        <taxon>Arthropoda</taxon>
        <taxon>Hexapoda</taxon>
        <taxon>Insecta</taxon>
        <taxon>Pterygota</taxon>
        <taxon>Neoptera</taxon>
        <taxon>Endopterygota</taxon>
        <taxon>Coleoptera</taxon>
        <taxon>Polyphaga</taxon>
        <taxon>Cucujiformia</taxon>
        <taxon>Coccinelloidea</taxon>
        <taxon>Coccinellidae</taxon>
        <taxon>Scymninae</taxon>
        <taxon>Scymnini</taxon>
        <taxon>Cryptolaemus</taxon>
    </lineage>
</organism>
<name>A0ABD2N612_9CUCU</name>
<accession>A0ABD2N612</accession>
<evidence type="ECO:0000313" key="2">
    <source>
        <dbReference type="Proteomes" id="UP001516400"/>
    </source>
</evidence>
<proteinExistence type="predicted"/>
<protein>
    <submittedName>
        <fullName evidence="1">Uncharacterized protein</fullName>
    </submittedName>
</protein>
<dbReference type="PANTHER" id="PTHR46455">
    <property type="entry name" value="SET AND MYND DOMAIN CONTAINING, ARTHROPOD-SPECIFIC, MEMBER 4, ISOFORM A"/>
    <property type="match status" value="1"/>
</dbReference>
<dbReference type="Gene3D" id="1.10.220.160">
    <property type="match status" value="1"/>
</dbReference>
<dbReference type="SUPFAM" id="SSF82199">
    <property type="entry name" value="SET domain"/>
    <property type="match status" value="1"/>
</dbReference>
<dbReference type="Proteomes" id="UP001516400">
    <property type="component" value="Unassembled WGS sequence"/>
</dbReference>
<sequence>MDKFVVRKNDDVGRYAVVSEDLKAGDLIFSEVPFAYGPKSDSPPLCLGCYSPVDCTVLCSKCGWPVCSQECENLSCHKDAECQIFTDGRVKFQPMEDCSQICLQYECITPLRVLLAKEKNPQRWNDEVAPMQSHIDKRKEKPIWNFNQINIVEYIRGPCKLDKFPEGLIHTVCGILDVNAFEARAPSGYLIRCLFPKLAILSHNCVSNIVHSIECHGTGNHDDYSVHVRAAIDIAKDGEIFSSYTYSLWPTLVRREFLRESKYFDCTCSRCSDKTELGTHLSTLKCNKCDNGVIMSTNALDDKCEWKCTHCEFSTNAVSVRKVFATIQAELDAVEMISDAEGIEVRETIFRKYRSVLHPKNAYMTILRVALSQLYGKADGYAMEDLPDLILERKVELCYQLLDVLNVIEPGHSRIRGITFYELHSPLLILARNQYSSDVINKEEFRKKLEEAISILGKCVDILKNEPSATLEGQLGAVAQQAYQQLQLNIDVLVETA</sequence>
<dbReference type="InterPro" id="IPR046341">
    <property type="entry name" value="SET_dom_sf"/>
</dbReference>